<reference evidence="1 2" key="1">
    <citation type="journal article" date="2023" name="Microorganisms">
        <title>Thiorhodovibrio frisius and Trv. litoralis spp. nov., Two Novel Members from a Clade of Fastidious Purple Sulfur Bacteria That Exhibit Unique Red-Shifted Light-Harvesting Capabilities.</title>
        <authorList>
            <person name="Methner A."/>
            <person name="Kuzyk S.B."/>
            <person name="Petersen J."/>
            <person name="Bauer S."/>
            <person name="Brinkmann H."/>
            <person name="Sichau K."/>
            <person name="Wanner G."/>
            <person name="Wolf J."/>
            <person name="Neumann-Schaal M."/>
            <person name="Henke P."/>
            <person name="Tank M."/>
            <person name="Sproer C."/>
            <person name="Bunk B."/>
            <person name="Overmann J."/>
        </authorList>
    </citation>
    <scope>NUCLEOTIDE SEQUENCE [LARGE SCALE GENOMIC DNA]</scope>
    <source>
        <strain evidence="1 2">DSM 6702</strain>
    </source>
</reference>
<dbReference type="EMBL" id="CP121472">
    <property type="protein sequence ID" value="WPL18002.1"/>
    <property type="molecule type" value="Genomic_DNA"/>
</dbReference>
<dbReference type="RefSeq" id="WP_328983799.1">
    <property type="nucleotide sequence ID" value="NZ_CP121472.1"/>
</dbReference>
<dbReference type="Proteomes" id="UP001432180">
    <property type="component" value="Chromosome"/>
</dbReference>
<name>A0ABZ0SAV0_9GAMM</name>
<dbReference type="Pfam" id="PF19936">
    <property type="entry name" value="DUF6399"/>
    <property type="match status" value="1"/>
</dbReference>
<evidence type="ECO:0000313" key="2">
    <source>
        <dbReference type="Proteomes" id="UP001432180"/>
    </source>
</evidence>
<sequence length="119" mass="13430">MGSDQQVATLVFFFTALQQRVEALNLPAEFEQLMHEQLIPARYLERVAARQTRAEERHRLEAVSERLLAPLRAPDHPFQQLDAATQATLEQVAGDPPPARRRCASRLTKVVLNRPGYSG</sequence>
<keyword evidence="2" id="KW-1185">Reference proteome</keyword>
<organism evidence="1 2">
    <name type="scientific">Thiorhodovibrio winogradskyi</name>
    <dbReference type="NCBI Taxonomy" id="77007"/>
    <lineage>
        <taxon>Bacteria</taxon>
        <taxon>Pseudomonadati</taxon>
        <taxon>Pseudomonadota</taxon>
        <taxon>Gammaproteobacteria</taxon>
        <taxon>Chromatiales</taxon>
        <taxon>Chromatiaceae</taxon>
        <taxon>Thiorhodovibrio</taxon>
    </lineage>
</organism>
<protein>
    <submittedName>
        <fullName evidence="1">Uncharacterized protein</fullName>
    </submittedName>
</protein>
<evidence type="ECO:0000313" key="1">
    <source>
        <dbReference type="EMBL" id="WPL18002.1"/>
    </source>
</evidence>
<accession>A0ABZ0SAV0</accession>
<dbReference type="InterPro" id="IPR045650">
    <property type="entry name" value="DUF6399"/>
</dbReference>
<gene>
    <name evidence="1" type="ORF">Thiowin_03050</name>
</gene>
<proteinExistence type="predicted"/>